<organism evidence="2 3">
    <name type="scientific">Alternaria alternata</name>
    <name type="common">Alternaria rot fungus</name>
    <name type="synonym">Torula alternata</name>
    <dbReference type="NCBI Taxonomy" id="5599"/>
    <lineage>
        <taxon>Eukaryota</taxon>
        <taxon>Fungi</taxon>
        <taxon>Dikarya</taxon>
        <taxon>Ascomycota</taxon>
        <taxon>Pezizomycotina</taxon>
        <taxon>Dothideomycetes</taxon>
        <taxon>Pleosporomycetidae</taxon>
        <taxon>Pleosporales</taxon>
        <taxon>Pleosporineae</taxon>
        <taxon>Pleosporaceae</taxon>
        <taxon>Alternaria</taxon>
        <taxon>Alternaria sect. Alternaria</taxon>
        <taxon>Alternaria alternata complex</taxon>
    </lineage>
</organism>
<dbReference type="GeneID" id="29118046"/>
<feature type="transmembrane region" description="Helical" evidence="1">
    <location>
        <begin position="94"/>
        <end position="117"/>
    </location>
</feature>
<gene>
    <name evidence="2" type="ORF">CC77DRAFT_614584</name>
</gene>
<dbReference type="EMBL" id="KV441472">
    <property type="protein sequence ID" value="OAG23602.1"/>
    <property type="molecule type" value="Genomic_DNA"/>
</dbReference>
<keyword evidence="3" id="KW-1185">Reference proteome</keyword>
<dbReference type="Proteomes" id="UP000077248">
    <property type="component" value="Unassembled WGS sequence"/>
</dbReference>
<accession>A0A177DX83</accession>
<evidence type="ECO:0000313" key="3">
    <source>
        <dbReference type="Proteomes" id="UP000077248"/>
    </source>
</evidence>
<dbReference type="RefSeq" id="XP_018389023.1">
    <property type="nucleotide sequence ID" value="XM_018532452.1"/>
</dbReference>
<keyword evidence="1" id="KW-0472">Membrane</keyword>
<protein>
    <submittedName>
        <fullName evidence="2">Uncharacterized protein</fullName>
    </submittedName>
</protein>
<evidence type="ECO:0000313" key="2">
    <source>
        <dbReference type="EMBL" id="OAG23602.1"/>
    </source>
</evidence>
<keyword evidence="1" id="KW-1133">Transmembrane helix</keyword>
<dbReference type="AlphaFoldDB" id="A0A177DX83"/>
<name>A0A177DX83_ALTAL</name>
<dbReference type="KEGG" id="aalt:CC77DRAFT_614584"/>
<reference evidence="2 3" key="1">
    <citation type="submission" date="2016-05" db="EMBL/GenBank/DDBJ databases">
        <title>Comparative analysis of secretome profiles of manganese(II)-oxidizing ascomycete fungi.</title>
        <authorList>
            <consortium name="DOE Joint Genome Institute"/>
            <person name="Zeiner C.A."/>
            <person name="Purvine S.O."/>
            <person name="Zink E.M."/>
            <person name="Wu S."/>
            <person name="Pasa-Tolic L."/>
            <person name="Chaput D.L."/>
            <person name="Haridas S."/>
            <person name="Grigoriev I.V."/>
            <person name="Santelli C.M."/>
            <person name="Hansel C.M."/>
        </authorList>
    </citation>
    <scope>NUCLEOTIDE SEQUENCE [LARGE SCALE GENOMIC DNA]</scope>
    <source>
        <strain evidence="2 3">SRC1lrK2f</strain>
    </source>
</reference>
<keyword evidence="1" id="KW-0812">Transmembrane</keyword>
<dbReference type="VEuPathDB" id="FungiDB:CC77DRAFT_614584"/>
<sequence length="173" mass="19397">MQSWNDRVVGTHFTNSHKENDPLLAMSRPKPILYGCRSALESLLVLARVMPKILIASKDANRLFGTESLGAKSNNEAPSCSYRIGRGVRIGRSWVSLCSFLWPFLMASSILDTFLGLHDRPQLKMKRMTFGVFYSKSCLIDCPLSRQHPCLLFSSGMSPENGVYRTWAVTPLP</sequence>
<evidence type="ECO:0000256" key="1">
    <source>
        <dbReference type="SAM" id="Phobius"/>
    </source>
</evidence>
<proteinExistence type="predicted"/>